<dbReference type="Proteomes" id="UP000510937">
    <property type="component" value="Chromosome"/>
</dbReference>
<accession>A0ABD7AK99</accession>
<reference evidence="3" key="1">
    <citation type="submission" date="2020-06" db="EMBL/GenBank/DDBJ databases">
        <title>REHAB project genomes.</title>
        <authorList>
            <person name="Shaw L.P."/>
        </authorList>
    </citation>
    <scope>NUCLEOTIDE SEQUENCE [LARGE SCALE GENOMIC DNA]</scope>
    <source>
        <strain evidence="3">RHBSTW-00555</strain>
    </source>
</reference>
<dbReference type="RefSeq" id="WP_181246752.1">
    <property type="nucleotide sequence ID" value="NZ_CP055315.1"/>
</dbReference>
<evidence type="ECO:0000256" key="1">
    <source>
        <dbReference type="SAM" id="Phobius"/>
    </source>
</evidence>
<evidence type="ECO:0000313" key="2">
    <source>
        <dbReference type="EMBL" id="QLO53218.1"/>
    </source>
</evidence>
<dbReference type="AlphaFoldDB" id="A0ABD7AK99"/>
<feature type="transmembrane region" description="Helical" evidence="1">
    <location>
        <begin position="29"/>
        <end position="50"/>
    </location>
</feature>
<sequence>MLDWVATAVVLIIGFTIMVTGWIEYILLAWLGILLILVVMGILGRIWACFRKRNDK</sequence>
<proteinExistence type="predicted"/>
<gene>
    <name evidence="2" type="ORF">HV234_17590</name>
</gene>
<keyword evidence="1" id="KW-0812">Transmembrane</keyword>
<protein>
    <submittedName>
        <fullName evidence="2">Uncharacterized protein</fullName>
    </submittedName>
</protein>
<evidence type="ECO:0000313" key="3">
    <source>
        <dbReference type="Proteomes" id="UP000510937"/>
    </source>
</evidence>
<organism evidence="2 3">
    <name type="scientific">Klebsiella grimontii</name>
    <dbReference type="NCBI Taxonomy" id="2058152"/>
    <lineage>
        <taxon>Bacteria</taxon>
        <taxon>Pseudomonadati</taxon>
        <taxon>Pseudomonadota</taxon>
        <taxon>Gammaproteobacteria</taxon>
        <taxon>Enterobacterales</taxon>
        <taxon>Enterobacteriaceae</taxon>
        <taxon>Klebsiella/Raoultella group</taxon>
        <taxon>Klebsiella</taxon>
    </lineage>
</organism>
<keyword evidence="1" id="KW-1133">Transmembrane helix</keyword>
<keyword evidence="1" id="KW-0472">Membrane</keyword>
<dbReference type="EMBL" id="CP055315">
    <property type="protein sequence ID" value="QLO53218.1"/>
    <property type="molecule type" value="Genomic_DNA"/>
</dbReference>
<feature type="transmembrane region" description="Helical" evidence="1">
    <location>
        <begin position="5"/>
        <end position="23"/>
    </location>
</feature>
<name>A0ABD7AK99_9ENTR</name>